<feature type="domain" description="CoA carboxyltransferase C-terminal" evidence="3">
    <location>
        <begin position="228"/>
        <end position="476"/>
    </location>
</feature>
<reference evidence="5" key="1">
    <citation type="journal article" date="2019" name="Int. J. Syst. Evol. Microbiol.">
        <title>The Global Catalogue of Microorganisms (GCM) 10K type strain sequencing project: providing services to taxonomists for standard genome sequencing and annotation.</title>
        <authorList>
            <consortium name="The Broad Institute Genomics Platform"/>
            <consortium name="The Broad Institute Genome Sequencing Center for Infectious Disease"/>
            <person name="Wu L."/>
            <person name="Ma J."/>
        </authorList>
    </citation>
    <scope>NUCLEOTIDE SEQUENCE [LARGE SCALE GENOMIC DNA]</scope>
    <source>
        <strain evidence="5">JCM 17810</strain>
    </source>
</reference>
<proteinExistence type="predicted"/>
<dbReference type="Proteomes" id="UP001500622">
    <property type="component" value="Unassembled WGS sequence"/>
</dbReference>
<dbReference type="Gene3D" id="3.90.226.10">
    <property type="entry name" value="2-enoyl-CoA Hydratase, Chain A, domain 1"/>
    <property type="match status" value="2"/>
</dbReference>
<dbReference type="PROSITE" id="PS50989">
    <property type="entry name" value="COA_CT_CTER"/>
    <property type="match status" value="1"/>
</dbReference>
<accession>A0ABP8LLR5</accession>
<dbReference type="PANTHER" id="PTHR42995:SF5">
    <property type="entry name" value="ACETYL-COENZYME A CARBOXYLASE CARBOXYL TRANSFERASE SUBUNIT BETA, CHLOROPLASTIC"/>
    <property type="match status" value="1"/>
</dbReference>
<dbReference type="InterPro" id="IPR029045">
    <property type="entry name" value="ClpP/crotonase-like_dom_sf"/>
</dbReference>
<dbReference type="SUPFAM" id="SSF52096">
    <property type="entry name" value="ClpP/crotonase"/>
    <property type="match status" value="2"/>
</dbReference>
<keyword evidence="5" id="KW-1185">Reference proteome</keyword>
<dbReference type="Pfam" id="PF01039">
    <property type="entry name" value="Carboxyl_trans"/>
    <property type="match status" value="1"/>
</dbReference>
<protein>
    <submittedName>
        <fullName evidence="4">Carboxyl transferase domain-containing protein</fullName>
    </submittedName>
</protein>
<dbReference type="PRINTS" id="PR01070">
    <property type="entry name" value="ACCCTRFRASEB"/>
</dbReference>
<dbReference type="InterPro" id="IPR034733">
    <property type="entry name" value="AcCoA_carboxyl_beta"/>
</dbReference>
<dbReference type="PANTHER" id="PTHR42995">
    <property type="entry name" value="ACETYL-COENZYME A CARBOXYLASE CARBOXYL TRANSFERASE SUBUNIT BETA, CHLOROPLASTIC"/>
    <property type="match status" value="1"/>
</dbReference>
<evidence type="ECO:0000259" key="3">
    <source>
        <dbReference type="PROSITE" id="PS50989"/>
    </source>
</evidence>
<gene>
    <name evidence="4" type="ORF">GCM10023169_35940</name>
</gene>
<name>A0ABP8LLR5_9MICO</name>
<dbReference type="InterPro" id="IPR011763">
    <property type="entry name" value="COA_CT_C"/>
</dbReference>
<sequence>MNTTTTRRVTGRDLLGLVLDADSVRSWDQPPVRQTDSDYARQLGTARERSGVDDAILTGEGRAGGRRIAFAVSEFDFLAGSVGLATAARLVAGIERATAEGLPLLAAPASGGTRMQEGTPAFTAMIGISAAIAAHKRAGLPYITYLRHPTTGGVLASWGHLAHVTAAEPGALVGLLGPKVYHALGAAAPAAGVQSAENFHRRGLIDAVLTPARLRSAVIRLLRLLAHPAARPVPPPQTVGFRPAIEDAWESVTRSRAPDRPGLRGLLIHAAQDVSWLRGDASSPAEQGVVLALARFGSAPCVVVGHDRRPSDGSRLGPEGLRLVRRGADLARELRLPLVTVIDTGGPELSAEVEEGGIAREVALCLQDLTHHRGPVVSLLLGEGAGGAAIALLPADRTVAAQHAWLSPLPPEGASAIVHGTTDRAAVMARQQHIDAGSLLDAGVVDHVVDERPDAGSEPREFCARTAAAVEYELGELAGQDVEHLLAGRLAKYRALASAGLPSPVS</sequence>
<dbReference type="EMBL" id="BAABGN010000013">
    <property type="protein sequence ID" value="GAA4431416.1"/>
    <property type="molecule type" value="Genomic_DNA"/>
</dbReference>
<evidence type="ECO:0000313" key="4">
    <source>
        <dbReference type="EMBL" id="GAA4431416.1"/>
    </source>
</evidence>
<dbReference type="InterPro" id="IPR011762">
    <property type="entry name" value="COA_CT_N"/>
</dbReference>
<evidence type="ECO:0000313" key="5">
    <source>
        <dbReference type="Proteomes" id="UP001500622"/>
    </source>
</evidence>
<feature type="domain" description="CoA carboxyltransferase N-terminal" evidence="2">
    <location>
        <begin position="1"/>
        <end position="240"/>
    </location>
</feature>
<organism evidence="4 5">
    <name type="scientific">Georgenia halophila</name>
    <dbReference type="NCBI Taxonomy" id="620889"/>
    <lineage>
        <taxon>Bacteria</taxon>
        <taxon>Bacillati</taxon>
        <taxon>Actinomycetota</taxon>
        <taxon>Actinomycetes</taxon>
        <taxon>Micrococcales</taxon>
        <taxon>Bogoriellaceae</taxon>
        <taxon>Georgenia</taxon>
    </lineage>
</organism>
<dbReference type="GO" id="GO:0016740">
    <property type="term" value="F:transferase activity"/>
    <property type="evidence" value="ECO:0007669"/>
    <property type="project" value="UniProtKB-KW"/>
</dbReference>
<evidence type="ECO:0000256" key="1">
    <source>
        <dbReference type="ARBA" id="ARBA00022679"/>
    </source>
</evidence>
<dbReference type="RefSeq" id="WP_345218061.1">
    <property type="nucleotide sequence ID" value="NZ_BAABGN010000013.1"/>
</dbReference>
<comment type="caution">
    <text evidence="4">The sequence shown here is derived from an EMBL/GenBank/DDBJ whole genome shotgun (WGS) entry which is preliminary data.</text>
</comment>
<dbReference type="InterPro" id="IPR000438">
    <property type="entry name" value="Acetyl_CoA_COase_Trfase_b_su"/>
</dbReference>
<evidence type="ECO:0000259" key="2">
    <source>
        <dbReference type="PROSITE" id="PS50980"/>
    </source>
</evidence>
<dbReference type="PROSITE" id="PS50980">
    <property type="entry name" value="COA_CT_NTER"/>
    <property type="match status" value="1"/>
</dbReference>
<keyword evidence="1 4" id="KW-0808">Transferase</keyword>